<dbReference type="OrthoDB" id="9814245at2"/>
<accession>A0A431U293</accession>
<dbReference type="RefSeq" id="WP_126693832.1">
    <property type="nucleotide sequence ID" value="NZ_RXOF01000007.1"/>
</dbReference>
<dbReference type="Proteomes" id="UP000282184">
    <property type="component" value="Unassembled WGS sequence"/>
</dbReference>
<feature type="region of interest" description="Disordered" evidence="1">
    <location>
        <begin position="1"/>
        <end position="100"/>
    </location>
</feature>
<gene>
    <name evidence="2" type="ORF">EJV47_14265</name>
</gene>
<protein>
    <submittedName>
        <fullName evidence="2">Conidiation-specific protein 10</fullName>
    </submittedName>
</protein>
<feature type="compositionally biased region" description="Basic and acidic residues" evidence="1">
    <location>
        <begin position="67"/>
        <end position="81"/>
    </location>
</feature>
<feature type="compositionally biased region" description="Polar residues" evidence="1">
    <location>
        <begin position="26"/>
        <end position="39"/>
    </location>
</feature>
<dbReference type="EMBL" id="RXOF01000007">
    <property type="protein sequence ID" value="RTQ49301.1"/>
    <property type="molecule type" value="Genomic_DNA"/>
</dbReference>
<dbReference type="InterPro" id="IPR019626">
    <property type="entry name" value="Stress-induced_KGG_rpt"/>
</dbReference>
<dbReference type="AlphaFoldDB" id="A0A431U293"/>
<evidence type="ECO:0000313" key="3">
    <source>
        <dbReference type="Proteomes" id="UP000282184"/>
    </source>
</evidence>
<reference evidence="2 3" key="1">
    <citation type="submission" date="2018-12" db="EMBL/GenBank/DDBJ databases">
        <title>Hymenobacter gummosus sp. nov., isolated from a spring.</title>
        <authorList>
            <person name="Nie L."/>
        </authorList>
    </citation>
    <scope>NUCLEOTIDE SEQUENCE [LARGE SCALE GENOMIC DNA]</scope>
    <source>
        <strain evidence="2 3">KCTC 52166</strain>
    </source>
</reference>
<feature type="compositionally biased region" description="Low complexity" evidence="1">
    <location>
        <begin position="84"/>
        <end position="100"/>
    </location>
</feature>
<evidence type="ECO:0000313" key="2">
    <source>
        <dbReference type="EMBL" id="RTQ49301.1"/>
    </source>
</evidence>
<name>A0A431U293_9BACT</name>
<proteinExistence type="predicted"/>
<comment type="caution">
    <text evidence="2">The sequence shown here is derived from an EMBL/GenBank/DDBJ whole genome shotgun (WGS) entry which is preliminary data.</text>
</comment>
<keyword evidence="3" id="KW-1185">Reference proteome</keyword>
<sequence length="100" mass="10418">MATNNQSSRGAESNQRAQAGRLGAEATNNQVKTQSSGTSRRGFASMDPAEQRRIASEGGKASHASGRGHEWTSAEAREAGRKGGQSSSRSSQKAGNNKQA</sequence>
<organism evidence="2 3">
    <name type="scientific">Hymenobacter gummosus</name>
    <dbReference type="NCBI Taxonomy" id="1776032"/>
    <lineage>
        <taxon>Bacteria</taxon>
        <taxon>Pseudomonadati</taxon>
        <taxon>Bacteroidota</taxon>
        <taxon>Cytophagia</taxon>
        <taxon>Cytophagales</taxon>
        <taxon>Hymenobacteraceae</taxon>
        <taxon>Hymenobacter</taxon>
    </lineage>
</organism>
<dbReference type="Pfam" id="PF10685">
    <property type="entry name" value="KGG"/>
    <property type="match status" value="2"/>
</dbReference>
<evidence type="ECO:0000256" key="1">
    <source>
        <dbReference type="SAM" id="MobiDB-lite"/>
    </source>
</evidence>
<feature type="compositionally biased region" description="Polar residues" evidence="1">
    <location>
        <begin position="1"/>
        <end position="17"/>
    </location>
</feature>